<sequence length="141" mass="15725">MKNMANLTGGGLATAKSKQRNGYRKAIKILDLNLNLGRTSFAATCVALLLLLTTRDGECSIGDEILEADKPKSKQNCQDQGIRPKFYYRIIQEACSGGQKVQVEAKERTGWSFACLDCTTFRRTWKTIDWNETEIGSRVGK</sequence>
<dbReference type="EMBL" id="LNIX01000002">
    <property type="protein sequence ID" value="OXA59909.1"/>
    <property type="molecule type" value="Genomic_DNA"/>
</dbReference>
<name>A0A226EQY4_FOLCA</name>
<reference evidence="1 2" key="1">
    <citation type="submission" date="2015-12" db="EMBL/GenBank/DDBJ databases">
        <title>The genome of Folsomia candida.</title>
        <authorList>
            <person name="Faddeeva A."/>
            <person name="Derks M.F."/>
            <person name="Anvar Y."/>
            <person name="Smit S."/>
            <person name="Van Straalen N."/>
            <person name="Roelofs D."/>
        </authorList>
    </citation>
    <scope>NUCLEOTIDE SEQUENCE [LARGE SCALE GENOMIC DNA]</scope>
    <source>
        <strain evidence="1 2">VU population</strain>
        <tissue evidence="1">Whole body</tissue>
    </source>
</reference>
<dbReference type="OrthoDB" id="6431884at2759"/>
<evidence type="ECO:0000313" key="2">
    <source>
        <dbReference type="Proteomes" id="UP000198287"/>
    </source>
</evidence>
<dbReference type="AlphaFoldDB" id="A0A226EQY4"/>
<keyword evidence="2" id="KW-1185">Reference proteome</keyword>
<dbReference type="Proteomes" id="UP000198287">
    <property type="component" value="Unassembled WGS sequence"/>
</dbReference>
<evidence type="ECO:0000313" key="1">
    <source>
        <dbReference type="EMBL" id="OXA59909.1"/>
    </source>
</evidence>
<protein>
    <submittedName>
        <fullName evidence="1">Uncharacterized protein</fullName>
    </submittedName>
</protein>
<organism evidence="1 2">
    <name type="scientific">Folsomia candida</name>
    <name type="common">Springtail</name>
    <dbReference type="NCBI Taxonomy" id="158441"/>
    <lineage>
        <taxon>Eukaryota</taxon>
        <taxon>Metazoa</taxon>
        <taxon>Ecdysozoa</taxon>
        <taxon>Arthropoda</taxon>
        <taxon>Hexapoda</taxon>
        <taxon>Collembola</taxon>
        <taxon>Entomobryomorpha</taxon>
        <taxon>Isotomoidea</taxon>
        <taxon>Isotomidae</taxon>
        <taxon>Proisotominae</taxon>
        <taxon>Folsomia</taxon>
    </lineage>
</organism>
<comment type="caution">
    <text evidence="1">The sequence shown here is derived from an EMBL/GenBank/DDBJ whole genome shotgun (WGS) entry which is preliminary data.</text>
</comment>
<proteinExistence type="predicted"/>
<accession>A0A226EQY4</accession>
<gene>
    <name evidence="1" type="ORF">Fcan01_05830</name>
</gene>